<keyword evidence="5" id="KW-1185">Reference proteome</keyword>
<dbReference type="Pfam" id="PF07525">
    <property type="entry name" value="SOCS_box"/>
    <property type="match status" value="1"/>
</dbReference>
<keyword evidence="1" id="KW-0833">Ubl conjugation pathway</keyword>
<dbReference type="GO" id="GO:0035556">
    <property type="term" value="P:intracellular signal transduction"/>
    <property type="evidence" value="ECO:0007669"/>
    <property type="project" value="InterPro"/>
</dbReference>
<dbReference type="PANTHER" id="PTHR20966">
    <property type="entry name" value="ANKYRIN REPEAT AND SOCS BOX PROTEIN 17"/>
    <property type="match status" value="1"/>
</dbReference>
<protein>
    <submittedName>
        <fullName evidence="4">Ankyrin repeat and SOCS box protein</fullName>
    </submittedName>
</protein>
<evidence type="ECO:0000313" key="4">
    <source>
        <dbReference type="EMBL" id="EZA55248.1"/>
    </source>
</evidence>
<dbReference type="CDD" id="cd03716">
    <property type="entry name" value="SOCS_ASB_like"/>
    <property type="match status" value="1"/>
</dbReference>
<dbReference type="Gene3D" id="1.10.750.20">
    <property type="entry name" value="SOCS box"/>
    <property type="match status" value="1"/>
</dbReference>
<reference evidence="4 5" key="1">
    <citation type="journal article" date="2014" name="Curr. Biol.">
        <title>The genome of the clonal raider ant Cerapachys biroi.</title>
        <authorList>
            <person name="Oxley P.R."/>
            <person name="Ji L."/>
            <person name="Fetter-Pruneda I."/>
            <person name="McKenzie S.K."/>
            <person name="Li C."/>
            <person name="Hu H."/>
            <person name="Zhang G."/>
            <person name="Kronauer D.J."/>
        </authorList>
    </citation>
    <scope>NUCLEOTIDE SEQUENCE [LARGE SCALE GENOMIC DNA]</scope>
</reference>
<dbReference type="OrthoDB" id="6419934at2759"/>
<dbReference type="PANTHER" id="PTHR20966:SF2">
    <property type="entry name" value="ANKYRIN REPEAT AND SOCS BOX PROTEIN 17"/>
    <property type="match status" value="1"/>
</dbReference>
<evidence type="ECO:0000313" key="5">
    <source>
        <dbReference type="Proteomes" id="UP000053097"/>
    </source>
</evidence>
<dbReference type="Proteomes" id="UP000053097">
    <property type="component" value="Unassembled WGS sequence"/>
</dbReference>
<feature type="domain" description="SOCS box" evidence="3">
    <location>
        <begin position="286"/>
        <end position="340"/>
    </location>
</feature>
<dbReference type="OMA" id="THFLSGW"/>
<keyword evidence="2" id="KW-0040">ANK repeat</keyword>
<sequence>MEVLIDCYFDRLFSEMERSCLASRYKRRELVNYFSDVINSCAEAENLDKQDVCERIVLSTLRYHNITMMENGSVCLLGKFHNVLYVAAKLCYDWDLGNNEIVGRLLNDIFYCERTFERLLVGAIFGTRVTHFLSGWKCDFEDRQENIRALVYFLDHAISGRLEYRCESSPMKRRFIDVPMESYGQVLPLRVAVQHSAPDILLIMLRYGASIESDILAPSPIEIILTKLNELEAQPGQTEVVYPEHLMTCLRLLLRTVTTVCVRTPEHIADRSGILSVSLHEQYPNLMNRDLIPPERSGVHPAELRHLCRCQIRETLHANWALPHGIKKLQIPESLRDYLDLLRD</sequence>
<name>A0A026WH23_OOCBI</name>
<dbReference type="InterPro" id="IPR036036">
    <property type="entry name" value="SOCS_box-like_dom_sf"/>
</dbReference>
<dbReference type="PROSITE" id="PS50225">
    <property type="entry name" value="SOCS"/>
    <property type="match status" value="1"/>
</dbReference>
<dbReference type="SMART" id="SM00969">
    <property type="entry name" value="SOCS_box"/>
    <property type="match status" value="1"/>
</dbReference>
<evidence type="ECO:0000259" key="3">
    <source>
        <dbReference type="PROSITE" id="PS50225"/>
    </source>
</evidence>
<proteinExistence type="predicted"/>
<gene>
    <name evidence="4" type="ORF">X777_05183</name>
</gene>
<evidence type="ECO:0000256" key="2">
    <source>
        <dbReference type="ARBA" id="ARBA00023043"/>
    </source>
</evidence>
<accession>A0A026WH23</accession>
<dbReference type="SUPFAM" id="SSF158235">
    <property type="entry name" value="SOCS box-like"/>
    <property type="match status" value="1"/>
</dbReference>
<dbReference type="AlphaFoldDB" id="A0A026WH23"/>
<dbReference type="InterPro" id="IPR001496">
    <property type="entry name" value="SOCS_box"/>
</dbReference>
<organism evidence="4 5">
    <name type="scientific">Ooceraea biroi</name>
    <name type="common">Clonal raider ant</name>
    <name type="synonym">Cerapachys biroi</name>
    <dbReference type="NCBI Taxonomy" id="2015173"/>
    <lineage>
        <taxon>Eukaryota</taxon>
        <taxon>Metazoa</taxon>
        <taxon>Ecdysozoa</taxon>
        <taxon>Arthropoda</taxon>
        <taxon>Hexapoda</taxon>
        <taxon>Insecta</taxon>
        <taxon>Pterygota</taxon>
        <taxon>Neoptera</taxon>
        <taxon>Endopterygota</taxon>
        <taxon>Hymenoptera</taxon>
        <taxon>Apocrita</taxon>
        <taxon>Aculeata</taxon>
        <taxon>Formicoidea</taxon>
        <taxon>Formicidae</taxon>
        <taxon>Dorylinae</taxon>
        <taxon>Ooceraea</taxon>
    </lineage>
</organism>
<dbReference type="EMBL" id="KK107214">
    <property type="protein sequence ID" value="EZA55248.1"/>
    <property type="molecule type" value="Genomic_DNA"/>
</dbReference>
<evidence type="ECO:0000256" key="1">
    <source>
        <dbReference type="ARBA" id="ARBA00022786"/>
    </source>
</evidence>
<dbReference type="InterPro" id="IPR039147">
    <property type="entry name" value="ASB17"/>
</dbReference>